<protein>
    <submittedName>
        <fullName evidence="2">Uncharacterized protein</fullName>
    </submittedName>
</protein>
<reference evidence="2" key="1">
    <citation type="journal article" date="2023" name="Mol. Biol. Evol.">
        <title>Third-Generation Sequencing Reveals the Adaptive Role of the Epigenome in Three Deep-Sea Polychaetes.</title>
        <authorList>
            <person name="Perez M."/>
            <person name="Aroh O."/>
            <person name="Sun Y."/>
            <person name="Lan Y."/>
            <person name="Juniper S.K."/>
            <person name="Young C.R."/>
            <person name="Angers B."/>
            <person name="Qian P.Y."/>
        </authorList>
    </citation>
    <scope>NUCLEOTIDE SEQUENCE</scope>
    <source>
        <strain evidence="2">R07B-5</strain>
    </source>
</reference>
<feature type="transmembrane region" description="Helical" evidence="1">
    <location>
        <begin position="30"/>
        <end position="55"/>
    </location>
</feature>
<evidence type="ECO:0000313" key="3">
    <source>
        <dbReference type="Proteomes" id="UP001209878"/>
    </source>
</evidence>
<gene>
    <name evidence="2" type="ORF">NP493_2274g00004</name>
</gene>
<dbReference type="AlphaFoldDB" id="A0AAD9JI75"/>
<comment type="caution">
    <text evidence="2">The sequence shown here is derived from an EMBL/GenBank/DDBJ whole genome shotgun (WGS) entry which is preliminary data.</text>
</comment>
<keyword evidence="3" id="KW-1185">Reference proteome</keyword>
<keyword evidence="1" id="KW-0812">Transmembrane</keyword>
<organism evidence="2 3">
    <name type="scientific">Ridgeia piscesae</name>
    <name type="common">Tubeworm</name>
    <dbReference type="NCBI Taxonomy" id="27915"/>
    <lineage>
        <taxon>Eukaryota</taxon>
        <taxon>Metazoa</taxon>
        <taxon>Spiralia</taxon>
        <taxon>Lophotrochozoa</taxon>
        <taxon>Annelida</taxon>
        <taxon>Polychaeta</taxon>
        <taxon>Sedentaria</taxon>
        <taxon>Canalipalpata</taxon>
        <taxon>Sabellida</taxon>
        <taxon>Siboglinidae</taxon>
        <taxon>Ridgeia</taxon>
    </lineage>
</organism>
<dbReference type="Proteomes" id="UP001209878">
    <property type="component" value="Unassembled WGS sequence"/>
</dbReference>
<dbReference type="EMBL" id="JAODUO010002274">
    <property type="protein sequence ID" value="KAK2153649.1"/>
    <property type="molecule type" value="Genomic_DNA"/>
</dbReference>
<accession>A0AAD9JI75</accession>
<evidence type="ECO:0000313" key="2">
    <source>
        <dbReference type="EMBL" id="KAK2153649.1"/>
    </source>
</evidence>
<name>A0AAD9JI75_RIDPI</name>
<feature type="transmembrane region" description="Helical" evidence="1">
    <location>
        <begin position="97"/>
        <end position="119"/>
    </location>
</feature>
<keyword evidence="1" id="KW-0472">Membrane</keyword>
<sequence length="140" mass="15108">MQSPEDFNGTRKSILPTGYRGQTRRELPEVFSGYTAVIWWTSMAAFVLCLLVLAAPGWASKTNDSATITVYSGLFVTECAKRTGTRSPAGWVKAAQAMVFLAFFGSALAFAAGTCYLFVDAWNKKYVLYAFTAGSAVSGT</sequence>
<proteinExistence type="predicted"/>
<keyword evidence="1" id="KW-1133">Transmembrane helix</keyword>
<evidence type="ECO:0000256" key="1">
    <source>
        <dbReference type="SAM" id="Phobius"/>
    </source>
</evidence>